<dbReference type="InterPro" id="IPR052895">
    <property type="entry name" value="HetReg/Transcr_Mod"/>
</dbReference>
<keyword evidence="3" id="KW-1185">Reference proteome</keyword>
<proteinExistence type="predicted"/>
<gene>
    <name evidence="2" type="ORF">K444DRAFT_664582</name>
</gene>
<evidence type="ECO:0000259" key="1">
    <source>
        <dbReference type="Pfam" id="PF06985"/>
    </source>
</evidence>
<dbReference type="Proteomes" id="UP000235371">
    <property type="component" value="Unassembled WGS sequence"/>
</dbReference>
<dbReference type="EMBL" id="KZ613822">
    <property type="protein sequence ID" value="PMD58540.1"/>
    <property type="molecule type" value="Genomic_DNA"/>
</dbReference>
<dbReference type="OrthoDB" id="2288928at2759"/>
<dbReference type="InParanoid" id="A0A2J6T689"/>
<dbReference type="RefSeq" id="XP_024735444.1">
    <property type="nucleotide sequence ID" value="XM_024886981.1"/>
</dbReference>
<dbReference type="Pfam" id="PF26639">
    <property type="entry name" value="Het-6_barrel"/>
    <property type="match status" value="1"/>
</dbReference>
<accession>A0A2J6T689</accession>
<dbReference type="PANTHER" id="PTHR24148">
    <property type="entry name" value="ANKYRIN REPEAT DOMAIN-CONTAINING PROTEIN 39 HOMOLOG-RELATED"/>
    <property type="match status" value="1"/>
</dbReference>
<evidence type="ECO:0000313" key="3">
    <source>
        <dbReference type="Proteomes" id="UP000235371"/>
    </source>
</evidence>
<name>A0A2J6T689_9HELO</name>
<dbReference type="STRING" id="1095630.A0A2J6T689"/>
<dbReference type="InterPro" id="IPR010730">
    <property type="entry name" value="HET"/>
</dbReference>
<dbReference type="PANTHER" id="PTHR24148:SF64">
    <property type="entry name" value="HETEROKARYON INCOMPATIBILITY DOMAIN-CONTAINING PROTEIN"/>
    <property type="match status" value="1"/>
</dbReference>
<reference evidence="2 3" key="1">
    <citation type="submission" date="2016-04" db="EMBL/GenBank/DDBJ databases">
        <title>A degradative enzymes factory behind the ericoid mycorrhizal symbiosis.</title>
        <authorList>
            <consortium name="DOE Joint Genome Institute"/>
            <person name="Martino E."/>
            <person name="Morin E."/>
            <person name="Grelet G."/>
            <person name="Kuo A."/>
            <person name="Kohler A."/>
            <person name="Daghino S."/>
            <person name="Barry K."/>
            <person name="Choi C."/>
            <person name="Cichocki N."/>
            <person name="Clum A."/>
            <person name="Copeland A."/>
            <person name="Hainaut M."/>
            <person name="Haridas S."/>
            <person name="Labutti K."/>
            <person name="Lindquist E."/>
            <person name="Lipzen A."/>
            <person name="Khouja H.-R."/>
            <person name="Murat C."/>
            <person name="Ohm R."/>
            <person name="Olson A."/>
            <person name="Spatafora J."/>
            <person name="Veneault-Fourrey C."/>
            <person name="Henrissat B."/>
            <person name="Grigoriev I."/>
            <person name="Martin F."/>
            <person name="Perotto S."/>
        </authorList>
    </citation>
    <scope>NUCLEOTIDE SEQUENCE [LARGE SCALE GENOMIC DNA]</scope>
    <source>
        <strain evidence="2 3">E</strain>
    </source>
</reference>
<dbReference type="Pfam" id="PF06985">
    <property type="entry name" value="HET"/>
    <property type="match status" value="1"/>
</dbReference>
<dbReference type="GeneID" id="36595057"/>
<organism evidence="2 3">
    <name type="scientific">Hyaloscypha bicolor E</name>
    <dbReference type="NCBI Taxonomy" id="1095630"/>
    <lineage>
        <taxon>Eukaryota</taxon>
        <taxon>Fungi</taxon>
        <taxon>Dikarya</taxon>
        <taxon>Ascomycota</taxon>
        <taxon>Pezizomycotina</taxon>
        <taxon>Leotiomycetes</taxon>
        <taxon>Helotiales</taxon>
        <taxon>Hyaloscyphaceae</taxon>
        <taxon>Hyaloscypha</taxon>
        <taxon>Hyaloscypha bicolor</taxon>
    </lineage>
</organism>
<dbReference type="AlphaFoldDB" id="A0A2J6T689"/>
<feature type="domain" description="Heterokaryon incompatibility" evidence="1">
    <location>
        <begin position="47"/>
        <end position="194"/>
    </location>
</feature>
<protein>
    <submittedName>
        <fullName evidence="2">HET-domain-containing protein</fullName>
    </submittedName>
</protein>
<sequence>MGDATEAIYAELPLGRYIRLLYLAPGTGRDAITAHLSTFPLISAPPYDALSYVWGHSGDVEQIEVNNSTVPITKNLRAALARVRYADKPHVVWADAICINQRNIRERGHHVGFMGAIYSQAKRVLVCLGPDEDGGARDVAELVAENHQLVSKYKSVEEMPILLTDDPILNDVRWTAVATLARCVWWTRTWVIQEVGLAKDPWVLYGDYEFSYRKLMTMAMWVDRCAGHLLLRAGVEFNSIHIEWVDWSPEWEKNNWTHERSFLDLMNQGSWLGCADHRDHVFAMLGHPFAQLDGESETLVKADYSKDFHEVYLELALQLLKEKKGHRLLSAVEHNENTINDDFPSWVPYWTVQETMTNFGIYTGFPYGASTGIDICALDILGGNCLQIKGVILGAITSSFKFTTSDMAEPGKKTDEESVDASEGVFGEIWRQIQENKSASAYQSNYLTAFCFTLIAGCSGYDSAEANLHQHQENFAAYVNYRLGSTPVELSADSQGRVRSGDREKFWLDMRIVCRARSFAFTENGYYVLGPAVMEPEDLCCVIFGARVPFILRRTETEGKFKLVGEAYIHGVMHGEAKVMMGRVCYI</sequence>
<evidence type="ECO:0000313" key="2">
    <source>
        <dbReference type="EMBL" id="PMD58540.1"/>
    </source>
</evidence>